<gene>
    <name evidence="2" type="ORF">NC797_04515</name>
</gene>
<feature type="transmembrane region" description="Helical" evidence="1">
    <location>
        <begin position="32"/>
        <end position="51"/>
    </location>
</feature>
<organism evidence="2 3">
    <name type="scientific">Terrihalobacillus insolitus</name>
    <dbReference type="NCBI Taxonomy" id="2950438"/>
    <lineage>
        <taxon>Bacteria</taxon>
        <taxon>Bacillati</taxon>
        <taxon>Bacillota</taxon>
        <taxon>Bacilli</taxon>
        <taxon>Bacillales</taxon>
        <taxon>Bacillaceae</taxon>
        <taxon>Terrihalobacillus</taxon>
    </lineage>
</organism>
<comment type="caution">
    <text evidence="2">The sequence shown here is derived from an EMBL/GenBank/DDBJ whole genome shotgun (WGS) entry which is preliminary data.</text>
</comment>
<dbReference type="Proteomes" id="UP001145050">
    <property type="component" value="Unassembled WGS sequence"/>
</dbReference>
<dbReference type="AlphaFoldDB" id="A0A9X3WT54"/>
<dbReference type="EMBL" id="JAMQKB010000002">
    <property type="protein sequence ID" value="MDC3423771.1"/>
    <property type="molecule type" value="Genomic_DNA"/>
</dbReference>
<keyword evidence="3" id="KW-1185">Reference proteome</keyword>
<protein>
    <submittedName>
        <fullName evidence="2">Uncharacterized protein</fullName>
    </submittedName>
</protein>
<sequence length="133" mass="15130">MAQLFSFGEISNLNWANTKSQLLPLGITDQQLYFIIGLIGIFCCYYVLRPVLRWLIALNMNRLLTYIVAGVGMLFLLILYKLYQETSQPYNLQLKDLASGILGITFFGGILFVIELVQSIFRLAKGKNSNVQR</sequence>
<feature type="transmembrane region" description="Helical" evidence="1">
    <location>
        <begin position="100"/>
        <end position="124"/>
    </location>
</feature>
<reference evidence="2" key="1">
    <citation type="submission" date="2022-06" db="EMBL/GenBank/DDBJ databases">
        <title>Aquibacillus sp. a new bacterium isolated from soil saline samples.</title>
        <authorList>
            <person name="Galisteo C."/>
            <person name="De La Haba R."/>
            <person name="Sanchez-Porro C."/>
            <person name="Ventosa A."/>
        </authorList>
    </citation>
    <scope>NUCLEOTIDE SEQUENCE</scope>
    <source>
        <strain evidence="2">3ASR75-11</strain>
    </source>
</reference>
<keyword evidence="1" id="KW-0472">Membrane</keyword>
<keyword evidence="1" id="KW-0812">Transmembrane</keyword>
<name>A0A9X3WT54_9BACI</name>
<accession>A0A9X3WT54</accession>
<evidence type="ECO:0000313" key="3">
    <source>
        <dbReference type="Proteomes" id="UP001145050"/>
    </source>
</evidence>
<evidence type="ECO:0000313" key="2">
    <source>
        <dbReference type="EMBL" id="MDC3423771.1"/>
    </source>
</evidence>
<dbReference type="RefSeq" id="WP_272435523.1">
    <property type="nucleotide sequence ID" value="NZ_JAMQKB010000002.1"/>
</dbReference>
<keyword evidence="1" id="KW-1133">Transmembrane helix</keyword>
<feature type="transmembrane region" description="Helical" evidence="1">
    <location>
        <begin position="63"/>
        <end position="80"/>
    </location>
</feature>
<evidence type="ECO:0000256" key="1">
    <source>
        <dbReference type="SAM" id="Phobius"/>
    </source>
</evidence>
<proteinExistence type="predicted"/>